<name>A0A814BWJ2_9BILA</name>
<sequence length="70" mass="8198">MGILTTLKKGGQAILIDNFMYNHHAYNPVNDTGYWRCARRPCRASATTYYNYAALNEKKMSIKRKIFKMF</sequence>
<keyword evidence="6" id="KW-1185">Reference proteome</keyword>
<dbReference type="AlphaFoldDB" id="A0A814BWJ2"/>
<reference evidence="5" key="1">
    <citation type="submission" date="2021-02" db="EMBL/GenBank/DDBJ databases">
        <authorList>
            <person name="Nowell W R."/>
        </authorList>
    </citation>
    <scope>NUCLEOTIDE SEQUENCE</scope>
    <source>
        <strain evidence="5">Ploen Becks lab</strain>
    </source>
</reference>
<evidence type="ECO:0000256" key="1">
    <source>
        <dbReference type="ARBA" id="ARBA00022723"/>
    </source>
</evidence>
<keyword evidence="1" id="KW-0479">Metal-binding</keyword>
<accession>A0A814BWJ2</accession>
<evidence type="ECO:0000313" key="5">
    <source>
        <dbReference type="EMBL" id="CAF0933440.1"/>
    </source>
</evidence>
<proteinExistence type="predicted"/>
<gene>
    <name evidence="5" type="ORF">OXX778_LOCUS13034</name>
</gene>
<comment type="caution">
    <text evidence="5">The sequence shown here is derived from an EMBL/GenBank/DDBJ whole genome shotgun (WGS) entry which is preliminary data.</text>
</comment>
<keyword evidence="2" id="KW-0863">Zinc-finger</keyword>
<evidence type="ECO:0000256" key="2">
    <source>
        <dbReference type="ARBA" id="ARBA00022771"/>
    </source>
</evidence>
<protein>
    <recommendedName>
        <fullName evidence="4">FLYWCH-type domain-containing protein</fullName>
    </recommendedName>
</protein>
<dbReference type="Gene3D" id="2.20.25.240">
    <property type="match status" value="1"/>
</dbReference>
<feature type="domain" description="FLYWCH-type" evidence="4">
    <location>
        <begin position="8"/>
        <end position="49"/>
    </location>
</feature>
<dbReference type="GO" id="GO:0008270">
    <property type="term" value="F:zinc ion binding"/>
    <property type="evidence" value="ECO:0007669"/>
    <property type="project" value="UniProtKB-KW"/>
</dbReference>
<evidence type="ECO:0000259" key="4">
    <source>
        <dbReference type="Pfam" id="PF04500"/>
    </source>
</evidence>
<dbReference type="EMBL" id="CAJNOC010002444">
    <property type="protein sequence ID" value="CAF0933440.1"/>
    <property type="molecule type" value="Genomic_DNA"/>
</dbReference>
<dbReference type="OrthoDB" id="7416254at2759"/>
<evidence type="ECO:0000313" key="6">
    <source>
        <dbReference type="Proteomes" id="UP000663879"/>
    </source>
</evidence>
<dbReference type="Pfam" id="PF04500">
    <property type="entry name" value="FLYWCH"/>
    <property type="match status" value="1"/>
</dbReference>
<keyword evidence="3" id="KW-0862">Zinc</keyword>
<evidence type="ECO:0000256" key="3">
    <source>
        <dbReference type="ARBA" id="ARBA00022833"/>
    </source>
</evidence>
<organism evidence="5 6">
    <name type="scientific">Brachionus calyciflorus</name>
    <dbReference type="NCBI Taxonomy" id="104777"/>
    <lineage>
        <taxon>Eukaryota</taxon>
        <taxon>Metazoa</taxon>
        <taxon>Spiralia</taxon>
        <taxon>Gnathifera</taxon>
        <taxon>Rotifera</taxon>
        <taxon>Eurotatoria</taxon>
        <taxon>Monogononta</taxon>
        <taxon>Pseudotrocha</taxon>
        <taxon>Ploima</taxon>
        <taxon>Brachionidae</taxon>
        <taxon>Brachionus</taxon>
    </lineage>
</organism>
<dbReference type="InterPro" id="IPR007588">
    <property type="entry name" value="Znf_FLYWCH"/>
</dbReference>
<dbReference type="Proteomes" id="UP000663879">
    <property type="component" value="Unassembled WGS sequence"/>
</dbReference>